<dbReference type="Proteomes" id="UP000176450">
    <property type="component" value="Unassembled WGS sequence"/>
</dbReference>
<dbReference type="SUPFAM" id="SSF53092">
    <property type="entry name" value="Creatinase/prolidase N-terminal domain"/>
    <property type="match status" value="1"/>
</dbReference>
<dbReference type="Gene3D" id="3.90.230.10">
    <property type="entry name" value="Creatinase/methionine aminopeptidase superfamily"/>
    <property type="match status" value="1"/>
</dbReference>
<organism evidence="5 6">
    <name type="scientific">Candidatus Gottesmanbacteria bacterium RIFCSPLOWO2_01_FULL_46_9</name>
    <dbReference type="NCBI Taxonomy" id="1798394"/>
    <lineage>
        <taxon>Bacteria</taxon>
        <taxon>Candidatus Gottesmaniibacteriota</taxon>
    </lineage>
</organism>
<evidence type="ECO:0000256" key="2">
    <source>
        <dbReference type="ARBA" id="ARBA00022801"/>
    </source>
</evidence>
<dbReference type="PRINTS" id="PR00599">
    <property type="entry name" value="MAPEPTIDASE"/>
</dbReference>
<accession>A0A1F6AYG0</accession>
<dbReference type="Gene3D" id="3.40.350.10">
    <property type="entry name" value="Creatinase/prolidase N-terminal domain"/>
    <property type="match status" value="1"/>
</dbReference>
<dbReference type="InterPro" id="IPR050659">
    <property type="entry name" value="Peptidase_M24B"/>
</dbReference>
<dbReference type="GO" id="GO:0004177">
    <property type="term" value="F:aminopeptidase activity"/>
    <property type="evidence" value="ECO:0007669"/>
    <property type="project" value="UniProtKB-ARBA"/>
</dbReference>
<reference evidence="5 6" key="1">
    <citation type="journal article" date="2016" name="Nat. Commun.">
        <title>Thousands of microbial genomes shed light on interconnected biogeochemical processes in an aquifer system.</title>
        <authorList>
            <person name="Anantharaman K."/>
            <person name="Brown C.T."/>
            <person name="Hug L.A."/>
            <person name="Sharon I."/>
            <person name="Castelle C.J."/>
            <person name="Probst A.J."/>
            <person name="Thomas B.C."/>
            <person name="Singh A."/>
            <person name="Wilkins M.J."/>
            <person name="Karaoz U."/>
            <person name="Brodie E.L."/>
            <person name="Williams K.H."/>
            <person name="Hubbard S.S."/>
            <person name="Banfield J.F."/>
        </authorList>
    </citation>
    <scope>NUCLEOTIDE SEQUENCE [LARGE SCALE GENOMIC DNA]</scope>
</reference>
<dbReference type="InterPro" id="IPR029149">
    <property type="entry name" value="Creatin/AminoP/Spt16_N"/>
</dbReference>
<dbReference type="InterPro" id="IPR000994">
    <property type="entry name" value="Pept_M24"/>
</dbReference>
<dbReference type="AlphaFoldDB" id="A0A1F6AYG0"/>
<evidence type="ECO:0000256" key="1">
    <source>
        <dbReference type="ARBA" id="ARBA00022723"/>
    </source>
</evidence>
<dbReference type="PROSITE" id="PS00491">
    <property type="entry name" value="PROLINE_PEPTIDASE"/>
    <property type="match status" value="1"/>
</dbReference>
<name>A0A1F6AYG0_9BACT</name>
<dbReference type="InterPro" id="IPR000587">
    <property type="entry name" value="Creatinase_N"/>
</dbReference>
<comment type="caution">
    <text evidence="5">The sequence shown here is derived from an EMBL/GenBank/DDBJ whole genome shotgun (WGS) entry which is preliminary data.</text>
</comment>
<dbReference type="EMBL" id="MFJX01000059">
    <property type="protein sequence ID" value="OGG29690.1"/>
    <property type="molecule type" value="Genomic_DNA"/>
</dbReference>
<protein>
    <recommendedName>
        <fullName evidence="7">Peptidase M24 domain-containing protein</fullName>
    </recommendedName>
</protein>
<keyword evidence="2" id="KW-0378">Hydrolase</keyword>
<dbReference type="SUPFAM" id="SSF55920">
    <property type="entry name" value="Creatinase/aminopeptidase"/>
    <property type="match status" value="1"/>
</dbReference>
<evidence type="ECO:0000259" key="3">
    <source>
        <dbReference type="Pfam" id="PF00557"/>
    </source>
</evidence>
<dbReference type="GO" id="GO:0008235">
    <property type="term" value="F:metalloexopeptidase activity"/>
    <property type="evidence" value="ECO:0007669"/>
    <property type="project" value="UniProtKB-ARBA"/>
</dbReference>
<dbReference type="InterPro" id="IPR001714">
    <property type="entry name" value="Pept_M24_MAP"/>
</dbReference>
<evidence type="ECO:0000313" key="6">
    <source>
        <dbReference type="Proteomes" id="UP000176450"/>
    </source>
</evidence>
<dbReference type="InterPro" id="IPR036005">
    <property type="entry name" value="Creatinase/aminopeptidase-like"/>
</dbReference>
<dbReference type="PANTHER" id="PTHR46112">
    <property type="entry name" value="AMINOPEPTIDASE"/>
    <property type="match status" value="1"/>
</dbReference>
<evidence type="ECO:0008006" key="7">
    <source>
        <dbReference type="Google" id="ProtNLM"/>
    </source>
</evidence>
<sequence>MNIPLLITTPTNIRYLTGFTGAAPEEREAYCLLAQNDLYLFTNALYIESAINIKSQISNLKQNKIQILEISRENPFAIELSRVLKSLPLQGSTFKGVNKLGFEENSLTVLEYNKLTRELKGITLIPTQNRVEEMRMIKRDDEIASIKKAAQITDQCYDFILKKIQPGVTESDIAWEIESFFRKHGATTAFSPIVAFGKNSSQPHYNPYSITKKPFDSPSLKNNDVILLDFGARVNGYCADMTRVVFIGKPKDEWIRAYHSVLEAQKKALLAMKKCYHVPLHDSKSVSISGAALDRAARKHIEDASFSPYPHSLGHGVGLDIHESPRLSVKNDELLTPGMVCTVEPGVYVEGQYGIRIEDLVFLRNDGIEILSKSNKDVLLL</sequence>
<dbReference type="InterPro" id="IPR001131">
    <property type="entry name" value="Peptidase_M24B_aminopep-P_CS"/>
</dbReference>
<evidence type="ECO:0000313" key="5">
    <source>
        <dbReference type="EMBL" id="OGG29690.1"/>
    </source>
</evidence>
<dbReference type="Pfam" id="PF00557">
    <property type="entry name" value="Peptidase_M24"/>
    <property type="match status" value="1"/>
</dbReference>
<feature type="domain" description="Creatinase N-terminal" evidence="4">
    <location>
        <begin position="5"/>
        <end position="137"/>
    </location>
</feature>
<dbReference type="PANTHER" id="PTHR46112:SF3">
    <property type="entry name" value="AMINOPEPTIDASE YPDF"/>
    <property type="match status" value="1"/>
</dbReference>
<evidence type="ECO:0000259" key="4">
    <source>
        <dbReference type="Pfam" id="PF01321"/>
    </source>
</evidence>
<gene>
    <name evidence="5" type="ORF">A3A63_01620</name>
</gene>
<feature type="domain" description="Peptidase M24" evidence="3">
    <location>
        <begin position="145"/>
        <end position="363"/>
    </location>
</feature>
<keyword evidence="1" id="KW-0479">Metal-binding</keyword>
<dbReference type="Pfam" id="PF01321">
    <property type="entry name" value="Creatinase_N"/>
    <property type="match status" value="1"/>
</dbReference>
<proteinExistence type="predicted"/>
<dbReference type="GO" id="GO:0046872">
    <property type="term" value="F:metal ion binding"/>
    <property type="evidence" value="ECO:0007669"/>
    <property type="project" value="UniProtKB-KW"/>
</dbReference>